<dbReference type="PANTHER" id="PTHR32089">
    <property type="entry name" value="METHYL-ACCEPTING CHEMOTAXIS PROTEIN MCPB"/>
    <property type="match status" value="1"/>
</dbReference>
<dbReference type="PROSITE" id="PS50111">
    <property type="entry name" value="CHEMOTAXIS_TRANSDUC_2"/>
    <property type="match status" value="1"/>
</dbReference>
<keyword evidence="4 9" id="KW-0812">Transmembrane</keyword>
<evidence type="ECO:0000256" key="2">
    <source>
        <dbReference type="ARBA" id="ARBA00022475"/>
    </source>
</evidence>
<evidence type="ECO:0000256" key="3">
    <source>
        <dbReference type="ARBA" id="ARBA00022481"/>
    </source>
</evidence>
<evidence type="ECO:0000256" key="9">
    <source>
        <dbReference type="SAM" id="Phobius"/>
    </source>
</evidence>
<protein>
    <submittedName>
        <fullName evidence="11">Methyl-accepting chemotaxis protein</fullName>
    </submittedName>
</protein>
<keyword evidence="3" id="KW-0488">Methylation</keyword>
<evidence type="ECO:0000256" key="4">
    <source>
        <dbReference type="ARBA" id="ARBA00022692"/>
    </source>
</evidence>
<gene>
    <name evidence="11" type="ORF">OH718_19070</name>
</gene>
<evidence type="ECO:0000256" key="7">
    <source>
        <dbReference type="ARBA" id="ARBA00023224"/>
    </source>
</evidence>
<sequence length="581" mass="62892">MNTVKNSRAFYALLLIIAITFAFLVYSFYSISRSSTELMAVNDNRYYSYLLADELRQSSDDLTRLARTYAVTGDAEYEREYLKVLDIRNGKAPRPQDYHRIYWDFIAAGMPSPRNDGETIALTELMRKAGFSEGEFGRLKQAQDNSDGLVQLEVKAMNAVKGKFADSQGSYTLTATPNLELARNLLHSKEYHQFKGQIMKPLDDFLGMVEARTKQSVVVASDRMQFFQALFVGILIALIAEIALLILLGRKQQLAQLGCSPAMLEQVLNEVAGGNLAIAIPPAPANSALGRVNVMSQQLKVLIGQVLGTSQQLHTAIAQVSQVVENTAQRASQQNEMTDMVATAVHEMGLTVQEIARNAVSAATASQGAHSEAQEASLIVSNSSRHIEQMAGGIGDAANSVTELAAQIATIDKVLAVIRGISQQTNLLALNAAIEAARAGEMGRGFAVVADEVRTLAGRTQVSTDEIQQIIQELKQGADAAVASMGKGQAATSTGVEASQQTNQLLAGISNQIEHISDMNQQVATATEEQSSVTEEINRTVQGIADLANSTSTDVQGCLKDCRKLRELSDDLTKHMMSFRV</sequence>
<dbReference type="InterPro" id="IPR004089">
    <property type="entry name" value="MCPsignal_dom"/>
</dbReference>
<dbReference type="EMBL" id="JAOXML010000017">
    <property type="protein sequence ID" value="MCV4378705.1"/>
    <property type="molecule type" value="Genomic_DNA"/>
</dbReference>
<dbReference type="SMART" id="SM00283">
    <property type="entry name" value="MA"/>
    <property type="match status" value="1"/>
</dbReference>
<dbReference type="CDD" id="cd11386">
    <property type="entry name" value="MCP_signal"/>
    <property type="match status" value="1"/>
</dbReference>
<evidence type="ECO:0000259" key="10">
    <source>
        <dbReference type="PROSITE" id="PS50111"/>
    </source>
</evidence>
<comment type="caution">
    <text evidence="11">The sequence shown here is derived from an EMBL/GenBank/DDBJ whole genome shotgun (WGS) entry which is preliminary data.</text>
</comment>
<comment type="subcellular location">
    <subcellularLocation>
        <location evidence="1">Cell membrane</location>
    </subcellularLocation>
</comment>
<accession>A0ABT3C0X5</accession>
<dbReference type="Pfam" id="PF00015">
    <property type="entry name" value="MCPsignal"/>
    <property type="match status" value="1"/>
</dbReference>
<proteinExistence type="predicted"/>
<keyword evidence="2" id="KW-1003">Cell membrane</keyword>
<keyword evidence="7 8" id="KW-0807">Transducer</keyword>
<evidence type="ECO:0000256" key="1">
    <source>
        <dbReference type="ARBA" id="ARBA00004236"/>
    </source>
</evidence>
<evidence type="ECO:0000256" key="6">
    <source>
        <dbReference type="ARBA" id="ARBA00023136"/>
    </source>
</evidence>
<feature type="domain" description="Methyl-accepting transducer" evidence="10">
    <location>
        <begin position="309"/>
        <end position="545"/>
    </location>
</feature>
<evidence type="ECO:0000313" key="12">
    <source>
        <dbReference type="Proteomes" id="UP001207294"/>
    </source>
</evidence>
<dbReference type="Gene3D" id="1.10.287.950">
    <property type="entry name" value="Methyl-accepting chemotaxis protein"/>
    <property type="match status" value="1"/>
</dbReference>
<keyword evidence="12" id="KW-1185">Reference proteome</keyword>
<dbReference type="SUPFAM" id="SSF58104">
    <property type="entry name" value="Methyl-accepting chemotaxis protein (MCP) signaling domain"/>
    <property type="match status" value="1"/>
</dbReference>
<feature type="transmembrane region" description="Helical" evidence="9">
    <location>
        <begin position="226"/>
        <end position="248"/>
    </location>
</feature>
<keyword evidence="6 9" id="KW-0472">Membrane</keyword>
<evidence type="ECO:0000256" key="8">
    <source>
        <dbReference type="PROSITE-ProRule" id="PRU00284"/>
    </source>
</evidence>
<dbReference type="PANTHER" id="PTHR32089:SF112">
    <property type="entry name" value="LYSOZYME-LIKE PROTEIN-RELATED"/>
    <property type="match status" value="1"/>
</dbReference>
<reference evidence="11 12" key="1">
    <citation type="submission" date="2022-10" db="EMBL/GenBank/DDBJ databases">
        <title>Characterization of Pseudomonas capsici strains from pepper and tomato in Georgia.</title>
        <authorList>
            <person name="Zhao M."/>
            <person name="Dutta B."/>
        </authorList>
    </citation>
    <scope>NUCLEOTIDE SEQUENCE [LARGE SCALE GENOMIC DNA]</scope>
    <source>
        <strain evidence="11 12">Pc20-5</strain>
    </source>
</reference>
<evidence type="ECO:0000313" key="11">
    <source>
        <dbReference type="EMBL" id="MCV4378705.1"/>
    </source>
</evidence>
<feature type="transmembrane region" description="Helical" evidence="9">
    <location>
        <begin position="9"/>
        <end position="29"/>
    </location>
</feature>
<organism evidence="11 12">
    <name type="scientific">Pseudomonas capsici</name>
    <dbReference type="NCBI Taxonomy" id="2810614"/>
    <lineage>
        <taxon>Bacteria</taxon>
        <taxon>Pseudomonadati</taxon>
        <taxon>Pseudomonadota</taxon>
        <taxon>Gammaproteobacteria</taxon>
        <taxon>Pseudomonadales</taxon>
        <taxon>Pseudomonadaceae</taxon>
        <taxon>Pseudomonas</taxon>
    </lineage>
</organism>
<keyword evidence="5 9" id="KW-1133">Transmembrane helix</keyword>
<dbReference type="Proteomes" id="UP001207294">
    <property type="component" value="Unassembled WGS sequence"/>
</dbReference>
<name>A0ABT3C0X5_9PSED</name>
<evidence type="ECO:0000256" key="5">
    <source>
        <dbReference type="ARBA" id="ARBA00022989"/>
    </source>
</evidence>